<dbReference type="SMART" id="SM00692">
    <property type="entry name" value="DM3"/>
    <property type="match status" value="1"/>
</dbReference>
<dbReference type="EMBL" id="JAFDVH010000023">
    <property type="protein sequence ID" value="KAG7456089.1"/>
    <property type="molecule type" value="Genomic_DNA"/>
</dbReference>
<evidence type="ECO:0000256" key="10">
    <source>
        <dbReference type="SAM" id="MobiDB-lite"/>
    </source>
</evidence>
<dbReference type="PANTHER" id="PTHR46927">
    <property type="entry name" value="AGAP005574-PA"/>
    <property type="match status" value="1"/>
</dbReference>
<organism evidence="12 13">
    <name type="scientific">Megalops atlanticus</name>
    <name type="common">Tarpon</name>
    <name type="synonym">Clupea gigantea</name>
    <dbReference type="NCBI Taxonomy" id="7932"/>
    <lineage>
        <taxon>Eukaryota</taxon>
        <taxon>Metazoa</taxon>
        <taxon>Chordata</taxon>
        <taxon>Craniata</taxon>
        <taxon>Vertebrata</taxon>
        <taxon>Euteleostomi</taxon>
        <taxon>Actinopterygii</taxon>
        <taxon>Neopterygii</taxon>
        <taxon>Teleostei</taxon>
        <taxon>Elopiformes</taxon>
        <taxon>Megalopidae</taxon>
        <taxon>Megalops</taxon>
    </lineage>
</organism>
<protein>
    <recommendedName>
        <fullName evidence="8">THAP domain-containing protein 5</fullName>
    </recommendedName>
</protein>
<accession>A0A9D3PEC5</accession>
<comment type="caution">
    <text evidence="12">The sequence shown here is derived from an EMBL/GenBank/DDBJ whole genome shotgun (WGS) entry which is preliminary data.</text>
</comment>
<dbReference type="InterPro" id="IPR052224">
    <property type="entry name" value="THAP_domain_protein"/>
</dbReference>
<keyword evidence="13" id="KW-1185">Reference proteome</keyword>
<gene>
    <name evidence="12" type="ORF">MATL_G00248000</name>
</gene>
<evidence type="ECO:0000256" key="6">
    <source>
        <dbReference type="ARBA" id="ARBA00023125"/>
    </source>
</evidence>
<feature type="region of interest" description="Disordered" evidence="10">
    <location>
        <begin position="95"/>
        <end position="131"/>
    </location>
</feature>
<dbReference type="PANTHER" id="PTHR46927:SF1">
    <property type="entry name" value="THAP DOMAIN-CONTAINING PROTEIN 5"/>
    <property type="match status" value="1"/>
</dbReference>
<evidence type="ECO:0000256" key="9">
    <source>
        <dbReference type="PROSITE-ProRule" id="PRU00309"/>
    </source>
</evidence>
<dbReference type="GO" id="GO:0008270">
    <property type="term" value="F:zinc ion binding"/>
    <property type="evidence" value="ECO:0007669"/>
    <property type="project" value="UniProtKB-KW"/>
</dbReference>
<keyword evidence="6 9" id="KW-0238">DNA-binding</keyword>
<evidence type="ECO:0000313" key="13">
    <source>
        <dbReference type="Proteomes" id="UP001046870"/>
    </source>
</evidence>
<dbReference type="SUPFAM" id="SSF57716">
    <property type="entry name" value="Glucocorticoid receptor-like (DNA-binding domain)"/>
    <property type="match status" value="1"/>
</dbReference>
<evidence type="ECO:0000256" key="2">
    <source>
        <dbReference type="ARBA" id="ARBA00022723"/>
    </source>
</evidence>
<evidence type="ECO:0000256" key="3">
    <source>
        <dbReference type="ARBA" id="ARBA00022771"/>
    </source>
</evidence>
<dbReference type="Proteomes" id="UP001046870">
    <property type="component" value="Chromosome 23"/>
</dbReference>
<keyword evidence="4" id="KW-0862">Zinc</keyword>
<proteinExistence type="predicted"/>
<evidence type="ECO:0000256" key="1">
    <source>
        <dbReference type="ARBA" id="ARBA00004123"/>
    </source>
</evidence>
<keyword evidence="7" id="KW-0539">Nucleus</keyword>
<dbReference type="AlphaFoldDB" id="A0A9D3PEC5"/>
<evidence type="ECO:0000256" key="8">
    <source>
        <dbReference type="ARBA" id="ARBA00039526"/>
    </source>
</evidence>
<dbReference type="GO" id="GO:0003677">
    <property type="term" value="F:DNA binding"/>
    <property type="evidence" value="ECO:0007669"/>
    <property type="project" value="UniProtKB-UniRule"/>
</dbReference>
<comment type="subcellular location">
    <subcellularLocation>
        <location evidence="1">Nucleus</location>
    </subcellularLocation>
</comment>
<evidence type="ECO:0000256" key="7">
    <source>
        <dbReference type="ARBA" id="ARBA00023242"/>
    </source>
</evidence>
<name>A0A9D3PEC5_MEGAT</name>
<dbReference type="OrthoDB" id="5982876at2759"/>
<reference evidence="12" key="1">
    <citation type="submission" date="2021-01" db="EMBL/GenBank/DDBJ databases">
        <authorList>
            <person name="Zahm M."/>
            <person name="Roques C."/>
            <person name="Cabau C."/>
            <person name="Klopp C."/>
            <person name="Donnadieu C."/>
            <person name="Jouanno E."/>
            <person name="Lampietro C."/>
            <person name="Louis A."/>
            <person name="Herpin A."/>
            <person name="Echchiki A."/>
            <person name="Berthelot C."/>
            <person name="Parey E."/>
            <person name="Roest-Crollius H."/>
            <person name="Braasch I."/>
            <person name="Postlethwait J."/>
            <person name="Bobe J."/>
            <person name="Montfort J."/>
            <person name="Bouchez O."/>
            <person name="Begum T."/>
            <person name="Mejri S."/>
            <person name="Adams A."/>
            <person name="Chen W.-J."/>
            <person name="Guiguen Y."/>
        </authorList>
    </citation>
    <scope>NUCLEOTIDE SEQUENCE</scope>
    <source>
        <strain evidence="12">YG-15Mar2019-1</strain>
        <tissue evidence="12">Brain</tissue>
    </source>
</reference>
<evidence type="ECO:0000259" key="11">
    <source>
        <dbReference type="PROSITE" id="PS50950"/>
    </source>
</evidence>
<dbReference type="PROSITE" id="PS50950">
    <property type="entry name" value="ZF_THAP"/>
    <property type="match status" value="1"/>
</dbReference>
<evidence type="ECO:0000313" key="12">
    <source>
        <dbReference type="EMBL" id="KAG7456089.1"/>
    </source>
</evidence>
<dbReference type="SMART" id="SM00980">
    <property type="entry name" value="THAP"/>
    <property type="match status" value="1"/>
</dbReference>
<dbReference type="GO" id="GO:0005634">
    <property type="term" value="C:nucleus"/>
    <property type="evidence" value="ECO:0007669"/>
    <property type="project" value="UniProtKB-SubCell"/>
</dbReference>
<keyword evidence="2" id="KW-0479">Metal-binding</keyword>
<dbReference type="InterPro" id="IPR006612">
    <property type="entry name" value="THAP_Znf"/>
</dbReference>
<keyword evidence="3 9" id="KW-0863">Zinc-finger</keyword>
<sequence>MPRYCAVKLCKNRGGIPSKDNKKISFYPFPLRDEARLQKWVDNMKREEWTPSRHQYLCSDHFTEDSFDVRWGIRYLKHTAVPTIFPFLYDEGDTPSTQDDVNKHHSKKNTKPEARTSDVSVKPVRPSSPPKKRALILKKQHTEIHRQNGDNSAEKAIKAVPKVSESQFPAVLLIRDLDPDSPSSCEVLHAAASLPAGQTAVECTSLQPVEERILVTSCVSMLSESQHGPEAGSTVSVLCTEAPAPFRSSGAVLEGVPITMSQTVSAPLEQDSKHSRDCVEDCNAQVPDSEHILLYEHSYSRQDTDKGQLWNKIASLHMKIMELEKREEGTVAKINSLETLIAHLKKENIVCEEKQKALEDYFTSVFL</sequence>
<evidence type="ECO:0000256" key="5">
    <source>
        <dbReference type="ARBA" id="ARBA00023054"/>
    </source>
</evidence>
<dbReference type="Pfam" id="PF05485">
    <property type="entry name" value="THAP"/>
    <property type="match status" value="1"/>
</dbReference>
<keyword evidence="5" id="KW-0175">Coiled coil</keyword>
<evidence type="ECO:0000256" key="4">
    <source>
        <dbReference type="ARBA" id="ARBA00022833"/>
    </source>
</evidence>
<feature type="domain" description="THAP-type" evidence="11">
    <location>
        <begin position="1"/>
        <end position="85"/>
    </location>
</feature>